<feature type="domain" description="Glycosyl hydrolase family 81 C-terminal" evidence="11">
    <location>
        <begin position="349"/>
        <end position="669"/>
    </location>
</feature>
<evidence type="ECO:0000256" key="5">
    <source>
        <dbReference type="ARBA" id="ARBA00023277"/>
    </source>
</evidence>
<proteinExistence type="inferred from homology"/>
<evidence type="ECO:0000313" key="12">
    <source>
        <dbReference type="EMBL" id="BDS06156.1"/>
    </source>
</evidence>
<dbReference type="InterPro" id="IPR005200">
    <property type="entry name" value="Endo-beta-glucanase"/>
</dbReference>
<evidence type="ECO:0000256" key="3">
    <source>
        <dbReference type="ARBA" id="ARBA00012780"/>
    </source>
</evidence>
<evidence type="ECO:0000256" key="2">
    <source>
        <dbReference type="ARBA" id="ARBA00010730"/>
    </source>
</evidence>
<evidence type="ECO:0000256" key="4">
    <source>
        <dbReference type="ARBA" id="ARBA00022801"/>
    </source>
</evidence>
<evidence type="ECO:0000256" key="8">
    <source>
        <dbReference type="ARBA" id="ARBA00023326"/>
    </source>
</evidence>
<dbReference type="Pfam" id="PF17652">
    <property type="entry name" value="Glyco_hydro81C"/>
    <property type="match status" value="1"/>
</dbReference>
<gene>
    <name evidence="12" type="ORF">NT6N_11960</name>
</gene>
<dbReference type="PANTHER" id="PTHR31983:SF0">
    <property type="entry name" value="GLUCAN ENDO-1,3-BETA-D-GLUCOSIDASE 2"/>
    <property type="match status" value="1"/>
</dbReference>
<dbReference type="AlphaFoldDB" id="A0AAT9FJA1"/>
<feature type="signal peptide" evidence="9">
    <location>
        <begin position="1"/>
        <end position="21"/>
    </location>
</feature>
<feature type="domain" description="Glycosyl hydrolase family 81 N-terminal" evidence="10">
    <location>
        <begin position="48"/>
        <end position="319"/>
    </location>
</feature>
<dbReference type="EMBL" id="AP026866">
    <property type="protein sequence ID" value="BDS06156.1"/>
    <property type="molecule type" value="Genomic_DNA"/>
</dbReference>
<keyword evidence="5" id="KW-0119">Carbohydrate metabolism</keyword>
<accession>A0AAT9FJA1</accession>
<dbReference type="PROSITE" id="PS52008">
    <property type="entry name" value="GH81"/>
    <property type="match status" value="1"/>
</dbReference>
<sequence>MTKRKLWPAMIGIVTLPTLIAAQSVSVGAGSYSTVRPPECAPLPTELSKTSAVKGATPTNQWWSSLVWENYSQNLFAHPLGMVCHAGGLAVAYPGAGIDGKSGNIMGGAVSKTGDFVIGHSKMSQFPSSKLGGYSSWFVTVDFTEAGSNLTTTFGHGSPFVYGQIKGGDPLVTFSDKPVVWSGKEGDAVLGVTVRGNHYGLFGSKGSKWTGLGSSKFTNEGSKGYFSIALLPDKKAATFSTFLKYAHNHVVDTTVAYKTLNGRLETTYYFETKAMEGSGKGTLFALYPHQWKYSKASLSGQEYRSVRGVMKLSSGSSFSTSVAIQGLLPMLPAEGIADNARMRAYLTKEAAATKTTEYKDTYWEGKHLGKLATLSGIAGVMGEKEMQAVFVAEIRTRLENWLAASEGETSPLFYYNKTWGTLIGNKPSYGSDKELNDHHFHYGYFIRAAAEVARLDPAWAKKWGPMVNLIIRDIASIKKDDEMFPHLRCFDIYAGHSWASGHAKFADGNNQESSSESMNAWYGLMLWGEVTGDTALRDTGIFLYNTERTAVEEYWFDVSGTNFPKDFPNVALGMVWGGKGAFATWFSGDIDCIHGINWLPFTPASIYMGRFPNYVKKNHARIVEKREKGNDYNNGWGDLVVMFNALNNPKMAAKYIDENPACSLEGGNTHAFMYHWIHTLDRLGRNDSGIISTHPFTNVYLKDSKKTYAAYNFQKQPLQVKFSDGFSMTAEPGRLTVKSSDQ</sequence>
<dbReference type="Gene3D" id="2.70.98.30">
    <property type="entry name" value="Golgi alpha-mannosidase II, domain 4"/>
    <property type="match status" value="1"/>
</dbReference>
<dbReference type="InterPro" id="IPR040720">
    <property type="entry name" value="GH81_C"/>
</dbReference>
<dbReference type="GO" id="GO:0052861">
    <property type="term" value="F:endo-1,3(4)-beta-glucanase activity"/>
    <property type="evidence" value="ECO:0007669"/>
    <property type="project" value="InterPro"/>
</dbReference>
<feature type="chain" id="PRO_5043826508" description="glucan endo-1,3-beta-D-glucosidase" evidence="9">
    <location>
        <begin position="22"/>
        <end position="742"/>
    </location>
</feature>
<comment type="catalytic activity">
    <reaction evidence="1">
        <text>Hydrolysis of (1-&gt;3)-beta-D-glucosidic linkages in (1-&gt;3)-beta-D-glucans.</text>
        <dbReference type="EC" id="3.2.1.39"/>
    </reaction>
</comment>
<evidence type="ECO:0000256" key="9">
    <source>
        <dbReference type="SAM" id="SignalP"/>
    </source>
</evidence>
<evidence type="ECO:0000256" key="6">
    <source>
        <dbReference type="ARBA" id="ARBA00023295"/>
    </source>
</evidence>
<dbReference type="GO" id="GO:0042973">
    <property type="term" value="F:glucan endo-1,3-beta-D-glucosidase activity"/>
    <property type="evidence" value="ECO:0007669"/>
    <property type="project" value="UniProtKB-EC"/>
</dbReference>
<keyword evidence="9" id="KW-0732">Signal</keyword>
<dbReference type="PANTHER" id="PTHR31983">
    <property type="entry name" value="ENDO-1,3(4)-BETA-GLUCANASE 1"/>
    <property type="match status" value="1"/>
</dbReference>
<keyword evidence="6" id="KW-0326">Glycosidase</keyword>
<name>A0AAT9FJA1_9BACT</name>
<reference evidence="12" key="1">
    <citation type="submission" date="2024-07" db="EMBL/GenBank/DDBJ databases">
        <title>Complete genome sequence of Verrucomicrobiaceae bacterium NT6N.</title>
        <authorList>
            <person name="Huang C."/>
            <person name="Takami H."/>
            <person name="Hamasaki K."/>
        </authorList>
    </citation>
    <scope>NUCLEOTIDE SEQUENCE</scope>
    <source>
        <strain evidence="12">NT6N</strain>
    </source>
</reference>
<evidence type="ECO:0000256" key="7">
    <source>
        <dbReference type="ARBA" id="ARBA00023316"/>
    </source>
</evidence>
<dbReference type="Pfam" id="PF03639">
    <property type="entry name" value="Glyco_hydro_81"/>
    <property type="match status" value="1"/>
</dbReference>
<organism evidence="12">
    <name type="scientific">Oceaniferula spumae</name>
    <dbReference type="NCBI Taxonomy" id="2979115"/>
    <lineage>
        <taxon>Bacteria</taxon>
        <taxon>Pseudomonadati</taxon>
        <taxon>Verrucomicrobiota</taxon>
        <taxon>Verrucomicrobiia</taxon>
        <taxon>Verrucomicrobiales</taxon>
        <taxon>Verrucomicrobiaceae</taxon>
        <taxon>Oceaniferula</taxon>
    </lineage>
</organism>
<dbReference type="EC" id="3.2.1.39" evidence="3"/>
<dbReference type="GO" id="GO:0071555">
    <property type="term" value="P:cell wall organization"/>
    <property type="evidence" value="ECO:0007669"/>
    <property type="project" value="UniProtKB-KW"/>
</dbReference>
<dbReference type="InterPro" id="IPR040451">
    <property type="entry name" value="GH81_N"/>
</dbReference>
<keyword evidence="4" id="KW-0378">Hydrolase</keyword>
<protein>
    <recommendedName>
        <fullName evidence="3">glucan endo-1,3-beta-D-glucosidase</fullName>
        <ecNumber evidence="3">3.2.1.39</ecNumber>
    </recommendedName>
</protein>
<comment type="similarity">
    <text evidence="2">Belongs to the glycosyl hydrolase 81 family.</text>
</comment>
<dbReference type="KEGG" id="osu:NT6N_11960"/>
<evidence type="ECO:0000259" key="10">
    <source>
        <dbReference type="Pfam" id="PF03639"/>
    </source>
</evidence>
<keyword evidence="8" id="KW-0624">Polysaccharide degradation</keyword>
<keyword evidence="7" id="KW-0961">Cell wall biogenesis/degradation</keyword>
<dbReference type="GO" id="GO:0000272">
    <property type="term" value="P:polysaccharide catabolic process"/>
    <property type="evidence" value="ECO:0007669"/>
    <property type="project" value="UniProtKB-KW"/>
</dbReference>
<evidence type="ECO:0000256" key="1">
    <source>
        <dbReference type="ARBA" id="ARBA00000382"/>
    </source>
</evidence>
<evidence type="ECO:0000259" key="11">
    <source>
        <dbReference type="Pfam" id="PF17652"/>
    </source>
</evidence>